<dbReference type="GO" id="GO:0015421">
    <property type="term" value="F:ABC-type oligopeptide transporter activity"/>
    <property type="evidence" value="ECO:0007669"/>
    <property type="project" value="TreeGrafter"/>
</dbReference>
<evidence type="ECO:0000256" key="2">
    <source>
        <dbReference type="ARBA" id="ARBA00006493"/>
    </source>
</evidence>
<dbReference type="Pfam" id="PF00664">
    <property type="entry name" value="ABC_membrane"/>
    <property type="match status" value="1"/>
</dbReference>
<evidence type="ECO:0008006" key="16">
    <source>
        <dbReference type="Google" id="ProtNLM"/>
    </source>
</evidence>
<keyword evidence="5" id="KW-0547">Nucleotide-binding</keyword>
<organism evidence="14 15">
    <name type="scientific">Apteryx owenii</name>
    <name type="common">Little spotted kiwi</name>
    <dbReference type="NCBI Taxonomy" id="8824"/>
    <lineage>
        <taxon>Eukaryota</taxon>
        <taxon>Metazoa</taxon>
        <taxon>Chordata</taxon>
        <taxon>Craniata</taxon>
        <taxon>Vertebrata</taxon>
        <taxon>Euteleostomi</taxon>
        <taxon>Archelosauria</taxon>
        <taxon>Archosauria</taxon>
        <taxon>Dinosauria</taxon>
        <taxon>Saurischia</taxon>
        <taxon>Theropoda</taxon>
        <taxon>Coelurosauria</taxon>
        <taxon>Aves</taxon>
        <taxon>Palaeognathae</taxon>
        <taxon>Apterygiformes</taxon>
        <taxon>Apterygidae</taxon>
        <taxon>Apteryx</taxon>
    </lineage>
</organism>
<dbReference type="Proteomes" id="UP000694424">
    <property type="component" value="Unplaced"/>
</dbReference>
<feature type="domain" description="ABC transmembrane type-1" evidence="13">
    <location>
        <begin position="151"/>
        <end position="434"/>
    </location>
</feature>
<keyword evidence="7" id="KW-0653">Protein transport</keyword>
<dbReference type="Ensembl" id="ENSAOWT00000014027.1">
    <property type="protein sequence ID" value="ENSAOWP00000012337.1"/>
    <property type="gene ID" value="ENSAOWG00000008321.1"/>
</dbReference>
<comment type="similarity">
    <text evidence="2">Belongs to the ABC transporter superfamily. ABCB family. MHC peptide exporter (TC 3.A.1.209) subfamily.</text>
</comment>
<keyword evidence="3" id="KW-0813">Transport</keyword>
<keyword evidence="15" id="KW-1185">Reference proteome</keyword>
<dbReference type="Pfam" id="PF00005">
    <property type="entry name" value="ABC_tran"/>
    <property type="match status" value="1"/>
</dbReference>
<evidence type="ECO:0000259" key="13">
    <source>
        <dbReference type="PROSITE" id="PS50929"/>
    </source>
</evidence>
<keyword evidence="9 11" id="KW-1133">Transmembrane helix</keyword>
<dbReference type="GO" id="GO:0042287">
    <property type="term" value="F:MHC protein binding"/>
    <property type="evidence" value="ECO:0007669"/>
    <property type="project" value="InterPro"/>
</dbReference>
<evidence type="ECO:0000256" key="4">
    <source>
        <dbReference type="ARBA" id="ARBA00022692"/>
    </source>
</evidence>
<reference evidence="14" key="2">
    <citation type="submission" date="2025-09" db="UniProtKB">
        <authorList>
            <consortium name="Ensembl"/>
        </authorList>
    </citation>
    <scope>IDENTIFICATION</scope>
</reference>
<dbReference type="GO" id="GO:0016887">
    <property type="term" value="F:ATP hydrolysis activity"/>
    <property type="evidence" value="ECO:0007669"/>
    <property type="project" value="InterPro"/>
</dbReference>
<dbReference type="FunFam" id="3.40.50.300:FF:000140">
    <property type="entry name" value="Lipid A export ATP-binding/permease protein MsbA"/>
    <property type="match status" value="1"/>
</dbReference>
<dbReference type="PROSITE" id="PS50893">
    <property type="entry name" value="ABC_TRANSPORTER_2"/>
    <property type="match status" value="1"/>
</dbReference>
<feature type="transmembrane region" description="Helical" evidence="11">
    <location>
        <begin position="146"/>
        <end position="169"/>
    </location>
</feature>
<dbReference type="SMART" id="SM00382">
    <property type="entry name" value="AAA"/>
    <property type="match status" value="1"/>
</dbReference>
<feature type="transmembrane region" description="Helical" evidence="11">
    <location>
        <begin position="190"/>
        <end position="214"/>
    </location>
</feature>
<keyword evidence="8" id="KW-1278">Translocase</keyword>
<evidence type="ECO:0000256" key="10">
    <source>
        <dbReference type="ARBA" id="ARBA00023136"/>
    </source>
</evidence>
<proteinExistence type="inferred from homology"/>
<dbReference type="GO" id="GO:0005524">
    <property type="term" value="F:ATP binding"/>
    <property type="evidence" value="ECO:0007669"/>
    <property type="project" value="UniProtKB-KW"/>
</dbReference>
<dbReference type="Gene3D" id="3.40.50.300">
    <property type="entry name" value="P-loop containing nucleotide triphosphate hydrolases"/>
    <property type="match status" value="1"/>
</dbReference>
<evidence type="ECO:0000256" key="1">
    <source>
        <dbReference type="ARBA" id="ARBA00004127"/>
    </source>
</evidence>
<evidence type="ECO:0000313" key="14">
    <source>
        <dbReference type="Ensembl" id="ENSAOWP00000012337.1"/>
    </source>
</evidence>
<evidence type="ECO:0000256" key="8">
    <source>
        <dbReference type="ARBA" id="ARBA00022967"/>
    </source>
</evidence>
<dbReference type="SUPFAM" id="SSF52540">
    <property type="entry name" value="P-loop containing nucleoside triphosphate hydrolases"/>
    <property type="match status" value="1"/>
</dbReference>
<dbReference type="Gene3D" id="1.20.1560.10">
    <property type="entry name" value="ABC transporter type 1, transmembrane domain"/>
    <property type="match status" value="1"/>
</dbReference>
<dbReference type="PROSITE" id="PS00211">
    <property type="entry name" value="ABC_TRANSPORTER_1"/>
    <property type="match status" value="1"/>
</dbReference>
<dbReference type="InterPro" id="IPR017871">
    <property type="entry name" value="ABC_transporter-like_CS"/>
</dbReference>
<dbReference type="InterPro" id="IPR003593">
    <property type="entry name" value="AAA+_ATPase"/>
</dbReference>
<keyword evidence="7" id="KW-0571">Peptide transport</keyword>
<evidence type="ECO:0000256" key="9">
    <source>
        <dbReference type="ARBA" id="ARBA00022989"/>
    </source>
</evidence>
<keyword evidence="4 11" id="KW-0812">Transmembrane</keyword>
<sequence length="707" mass="76556">MWVPPALRLAGALFLADMAVLAALARLGLKLAQLGLVAAWLEAGLRFPALAMAGWLLAPGRPQGATALLCLAPASFLALRTCLALPGAPPALLATASPGWLVLAYGASGLALLTWQALGHGAPADAGTPEAKATLRRLLALTWPQWPYLCGAFIFLTLAMIGETLVPYYTGRVIDILSNGFSADSFTTAIWLMCLASVGSSLFAGCRGGFFSFIMSRLNFRTCDQLFSHLVRQELAFFQQVKTGGSDLTSRLATDVPVMNRVVPANANIFLRNLVKALGLYGFMMGLSWRLTLLTLLELPLAIAARKLYDVRHQALLQAILEARACAEAVVQEAVSSIETVQGFGAEEEEARRYERALDETRRLKDRRDLERALFLLFRRMLQVTMQALMLYCGRQQIHEGVLTTGSLVSFLLYQGNVSHHVQALVYMYGDLQSNVGAACKVFEYLDREPAVGTAGTQAPGALRGHVAFRNVSFAYPARPKELVLQDVSFELRPGEVMALVGLNGSGKSTCVGLLERFYEPQAGEVLLDGVPLREYDHKYLHRQVALVGQEPVLFSGSIRDNIAYGLEGCGEQDVRAAARAAGALDFISALDKGFDTDVGEKGGQLSAGQKQRVAIARALIRCPSVLILDEATSALDGDSELALQQSVLRGGARTVLLIAHRPWMVESADRIVVLERGAVVEMGTHAELLARGGPYSHLVQSKRHER</sequence>
<evidence type="ECO:0000256" key="3">
    <source>
        <dbReference type="ARBA" id="ARBA00022448"/>
    </source>
</evidence>
<accession>A0A8B9PI02</accession>
<feature type="transmembrane region" description="Helical" evidence="11">
    <location>
        <begin position="37"/>
        <end position="58"/>
    </location>
</feature>
<keyword evidence="10 11" id="KW-0472">Membrane</keyword>
<evidence type="ECO:0000256" key="6">
    <source>
        <dbReference type="ARBA" id="ARBA00022840"/>
    </source>
</evidence>
<name>A0A8B9PI02_APTOW</name>
<feature type="transmembrane region" description="Helical" evidence="11">
    <location>
        <begin position="100"/>
        <end position="118"/>
    </location>
</feature>
<dbReference type="PRINTS" id="PR01897">
    <property type="entry name" value="TAP2PROTEIN"/>
</dbReference>
<evidence type="ECO:0000256" key="5">
    <source>
        <dbReference type="ARBA" id="ARBA00022741"/>
    </source>
</evidence>
<dbReference type="InterPro" id="IPR039421">
    <property type="entry name" value="Type_1_exporter"/>
</dbReference>
<feature type="domain" description="ABC transporter" evidence="12">
    <location>
        <begin position="467"/>
        <end position="702"/>
    </location>
</feature>
<evidence type="ECO:0000313" key="15">
    <source>
        <dbReference type="Proteomes" id="UP000694424"/>
    </source>
</evidence>
<dbReference type="GO" id="GO:0042825">
    <property type="term" value="C:TAP complex"/>
    <property type="evidence" value="ECO:0007669"/>
    <property type="project" value="InterPro"/>
</dbReference>
<evidence type="ECO:0000256" key="11">
    <source>
        <dbReference type="SAM" id="Phobius"/>
    </source>
</evidence>
<protein>
    <recommendedName>
        <fullName evidence="16">TAP2</fullName>
    </recommendedName>
</protein>
<feature type="transmembrane region" description="Helical" evidence="11">
    <location>
        <begin position="280"/>
        <end position="304"/>
    </location>
</feature>
<dbReference type="InterPro" id="IPR003439">
    <property type="entry name" value="ABC_transporter-like_ATP-bd"/>
</dbReference>
<dbReference type="InterPro" id="IPR036640">
    <property type="entry name" value="ABC1_TM_sf"/>
</dbReference>
<evidence type="ECO:0000259" key="12">
    <source>
        <dbReference type="PROSITE" id="PS50893"/>
    </source>
</evidence>
<reference evidence="14" key="1">
    <citation type="submission" date="2025-08" db="UniProtKB">
        <authorList>
            <consortium name="Ensembl"/>
        </authorList>
    </citation>
    <scope>IDENTIFICATION</scope>
</reference>
<evidence type="ECO:0000256" key="7">
    <source>
        <dbReference type="ARBA" id="ARBA00022856"/>
    </source>
</evidence>
<dbReference type="InterPro" id="IPR011527">
    <property type="entry name" value="ABC1_TM_dom"/>
</dbReference>
<dbReference type="GO" id="GO:0015440">
    <property type="term" value="F:ABC-type peptide transporter activity"/>
    <property type="evidence" value="ECO:0007669"/>
    <property type="project" value="InterPro"/>
</dbReference>
<dbReference type="InterPro" id="IPR027417">
    <property type="entry name" value="P-loop_NTPase"/>
</dbReference>
<dbReference type="PANTHER" id="PTHR43394:SF14">
    <property type="entry name" value="TRANSPORTER 2, ATP BINDING CASSETTE SUBFAMILY B"/>
    <property type="match status" value="1"/>
</dbReference>
<dbReference type="PANTHER" id="PTHR43394">
    <property type="entry name" value="ATP-DEPENDENT PERMEASE MDL1, MITOCHONDRIAL"/>
    <property type="match status" value="1"/>
</dbReference>
<dbReference type="PROSITE" id="PS50929">
    <property type="entry name" value="ABC_TM1F"/>
    <property type="match status" value="1"/>
</dbReference>
<dbReference type="SUPFAM" id="SSF90123">
    <property type="entry name" value="ABC transporter transmembrane region"/>
    <property type="match status" value="1"/>
</dbReference>
<feature type="transmembrane region" description="Helical" evidence="11">
    <location>
        <begin position="6"/>
        <end position="25"/>
    </location>
</feature>
<comment type="subcellular location">
    <subcellularLocation>
        <location evidence="1">Endomembrane system</location>
        <topology evidence="1">Multi-pass membrane protein</topology>
    </subcellularLocation>
</comment>
<keyword evidence="6" id="KW-0067">ATP-binding</keyword>
<dbReference type="GO" id="GO:0019885">
    <property type="term" value="P:antigen processing and presentation of endogenous peptide antigen via MHC class I"/>
    <property type="evidence" value="ECO:0007669"/>
    <property type="project" value="InterPro"/>
</dbReference>
<dbReference type="InterPro" id="IPR005293">
    <property type="entry name" value="Tap2/ABCB3"/>
</dbReference>
<dbReference type="AlphaFoldDB" id="A0A8B9PI02"/>